<dbReference type="GO" id="GO:0000166">
    <property type="term" value="F:nucleotide binding"/>
    <property type="evidence" value="ECO:0007669"/>
    <property type="project" value="UniProtKB-KW"/>
</dbReference>
<feature type="binding site" evidence="2">
    <location>
        <position position="76"/>
    </location>
    <ligand>
        <name>7-chloro-L-tryptophan</name>
        <dbReference type="ChEBI" id="CHEBI:58713"/>
    </ligand>
</feature>
<protein>
    <submittedName>
        <fullName evidence="3">Tryptophan halogenase</fullName>
    </submittedName>
</protein>
<reference evidence="3" key="2">
    <citation type="submission" date="2023-01" db="EMBL/GenBank/DDBJ databases">
        <title>Draft genome sequence of Agaribacter marinus strain NBRC 110023.</title>
        <authorList>
            <person name="Sun Q."/>
            <person name="Mori K."/>
        </authorList>
    </citation>
    <scope>NUCLEOTIDE SEQUENCE</scope>
    <source>
        <strain evidence="3">NBRC 110023</strain>
    </source>
</reference>
<keyword evidence="2" id="KW-0274">FAD</keyword>
<feature type="active site" evidence="1">
    <location>
        <position position="76"/>
    </location>
</feature>
<dbReference type="Gene3D" id="3.50.50.60">
    <property type="entry name" value="FAD/NAD(P)-binding domain"/>
    <property type="match status" value="1"/>
</dbReference>
<organism evidence="3 4">
    <name type="scientific">Agaribacter marinus</name>
    <dbReference type="NCBI Taxonomy" id="1431249"/>
    <lineage>
        <taxon>Bacteria</taxon>
        <taxon>Pseudomonadati</taxon>
        <taxon>Pseudomonadota</taxon>
        <taxon>Gammaproteobacteria</taxon>
        <taxon>Alteromonadales</taxon>
        <taxon>Alteromonadaceae</taxon>
        <taxon>Agaribacter</taxon>
    </lineage>
</organism>
<gene>
    <name evidence="3" type="ORF">GCM10007852_11980</name>
</gene>
<comment type="caution">
    <text evidence="3">The sequence shown here is derived from an EMBL/GenBank/DDBJ whole genome shotgun (WGS) entry which is preliminary data.</text>
</comment>
<dbReference type="InterPro" id="IPR033856">
    <property type="entry name" value="Trp_halogen"/>
</dbReference>
<dbReference type="PIRSF" id="PIRSF011396">
    <property type="entry name" value="Trp_halogenase"/>
    <property type="match status" value="1"/>
</dbReference>
<dbReference type="PANTHER" id="PTHR43747">
    <property type="entry name" value="FAD-BINDING PROTEIN"/>
    <property type="match status" value="1"/>
</dbReference>
<dbReference type="PANTHER" id="PTHR43747:SF4">
    <property type="entry name" value="FLAVIN-DEPENDENT TRYPTOPHAN HALOGENASE"/>
    <property type="match status" value="1"/>
</dbReference>
<dbReference type="EMBL" id="BSOT01000005">
    <property type="protein sequence ID" value="GLR70290.1"/>
    <property type="molecule type" value="Genomic_DNA"/>
</dbReference>
<dbReference type="InterPro" id="IPR006905">
    <property type="entry name" value="Flavin_halogenase"/>
</dbReference>
<dbReference type="RefSeq" id="WP_284216594.1">
    <property type="nucleotide sequence ID" value="NZ_BSOT01000005.1"/>
</dbReference>
<evidence type="ECO:0000313" key="4">
    <source>
        <dbReference type="Proteomes" id="UP001156601"/>
    </source>
</evidence>
<name>A0AA37SY50_9ALTE</name>
<proteinExistence type="predicted"/>
<dbReference type="AlphaFoldDB" id="A0AA37SY50"/>
<keyword evidence="2" id="KW-0285">Flavoprotein</keyword>
<dbReference type="Proteomes" id="UP001156601">
    <property type="component" value="Unassembled WGS sequence"/>
</dbReference>
<keyword evidence="4" id="KW-1185">Reference proteome</keyword>
<accession>A0AA37SY50</accession>
<dbReference type="GO" id="GO:0004497">
    <property type="term" value="F:monooxygenase activity"/>
    <property type="evidence" value="ECO:0007669"/>
    <property type="project" value="InterPro"/>
</dbReference>
<feature type="binding site" evidence="2">
    <location>
        <begin position="10"/>
        <end position="13"/>
    </location>
    <ligand>
        <name>FAD</name>
        <dbReference type="ChEBI" id="CHEBI:57692"/>
    </ligand>
</feature>
<dbReference type="SUPFAM" id="SSF51905">
    <property type="entry name" value="FAD/NAD(P)-binding domain"/>
    <property type="match status" value="1"/>
</dbReference>
<evidence type="ECO:0000313" key="3">
    <source>
        <dbReference type="EMBL" id="GLR70290.1"/>
    </source>
</evidence>
<evidence type="ECO:0000256" key="1">
    <source>
        <dbReference type="PIRSR" id="PIRSR011396-1"/>
    </source>
</evidence>
<dbReference type="InterPro" id="IPR036188">
    <property type="entry name" value="FAD/NAD-bd_sf"/>
</dbReference>
<feature type="binding site" evidence="2">
    <location>
        <position position="339"/>
    </location>
    <ligand>
        <name>L-tryptophan</name>
        <dbReference type="ChEBI" id="CHEBI:57912"/>
    </ligand>
</feature>
<feature type="binding site" evidence="2">
    <location>
        <position position="330"/>
    </location>
    <ligand>
        <name>FAD</name>
        <dbReference type="ChEBI" id="CHEBI:57692"/>
    </ligand>
</feature>
<keyword evidence="2" id="KW-0547">Nucleotide-binding</keyword>
<dbReference type="Pfam" id="PF04820">
    <property type="entry name" value="Trp_halogenase"/>
    <property type="match status" value="1"/>
</dbReference>
<evidence type="ECO:0000256" key="2">
    <source>
        <dbReference type="PIRSR" id="PIRSR011396-2"/>
    </source>
</evidence>
<dbReference type="InterPro" id="IPR050816">
    <property type="entry name" value="Flavin-dep_Halogenase_NPB"/>
</dbReference>
<sequence>MYKNIVVLGGGTAGWMSAVYIAKKWAHKNFRIQVIESDAIGTIGVGEGTVPSIADFFDALGIPEHEWMPKCNATYKNGIRFKQWSSVDGHEDYFHPFYSELDAFHKQALLTSIALRTQGFNTYAHPDVFSVVSKLDQEDKSPISSENYLFKSAYAYHFDAGLLADFLKSKAIELGVEHTVATISDVKLDNTGAIASIISNDGTEFLGDLFIDCSGFKSMLLGRALGVEYISFNDTLLNDAAVTVATEMDSSIPSATYSTALSSGWAWQIPLTHRYGNGYVYSSKYISPEQATIELLEHLNLPEGTPVNHVKMRVGRFAKGWEKNCAALGLAQGFVEPLEATALHFVTQSVIDLVSAIEDANYSDANRDIYNKKLEARFTSTRDYIELHYLANSRTDSKYWHAARSFTPNRRLQRLINAWQRGENIAHVLNEEKVSLQLFSLEAWVYLLAGKGFYSTTNERTLKVAPDNVNVNIERIKQFVNISATHFKSHKLSLENLKP</sequence>
<reference evidence="3" key="1">
    <citation type="journal article" date="2014" name="Int. J. Syst. Evol. Microbiol.">
        <title>Complete genome sequence of Corynebacterium casei LMG S-19264T (=DSM 44701T), isolated from a smear-ripened cheese.</title>
        <authorList>
            <consortium name="US DOE Joint Genome Institute (JGI-PGF)"/>
            <person name="Walter F."/>
            <person name="Albersmeier A."/>
            <person name="Kalinowski J."/>
            <person name="Ruckert C."/>
        </authorList>
    </citation>
    <scope>NUCLEOTIDE SEQUENCE</scope>
    <source>
        <strain evidence="3">NBRC 110023</strain>
    </source>
</reference>